<accession>A0A8T9B223</accession>
<evidence type="ECO:0000313" key="6">
    <source>
        <dbReference type="EMBL" id="TVY14064.1"/>
    </source>
</evidence>
<sequence>MESDSESFGGWSLPSDDTSPYSSASESESESNRLSKSKVRDDTDPVERDQAPEAEPDIKKLRDLIDAFIGSLCIDISPSEDDFKFENIIDWVFEHNSLKKWLSSNTNDPFVLQLPAGLNNPLFYSAVLNRLALRDGPCSIKGVGISRMLQKQTGREYILASLCQLILPDLEDISYSYPRDLCNNLQLAFRSFNAKWREETLWELARWLINKRPDAQYLITVSFCGSELTRYISLTERPLKLLVLPPATESLILDRVRSSRVDLTDSETNAALLSDMQSWVEVLLKRRPAFADRADYIGNYLKDFFGDPFLLISYLRHLENRTWVTYSQLEKGMRLSSSADDLMRLILNTVPQICRPFVATTLSVIHCATRALKVAEVSAALAKDLTSANSESVDQSTLIDFEYDVRRSLIGLVYEEDGYLYILHSSLRNILDQESLDSDLSWLNTYPGSQMKTASVCLKRILTWTHSQNDRDIVENDISEEKWPLLEYAVRFWNQHFENATDAGAETTDIELLVQDWSVIKSWIKLWSYVHPWIERGQAIDQMSTSRLSEIASTFEIPMPQRIKATRLALQALPYLDGHEEMAGIWAAWQLNNDRPIPKIWQQKLEDPANLSILLGILHLDPWPTFQLLDAKEGFVTANYKAILPIALQQDVLAIVDRCWPLAVSDEGFTSELPWVSCVRSGNVSALQKLANSWPKIKETRDMLGSVILREAVRNGQLGVATLLLKYEFALDSTEGDAESVNIVRCASQLGYLSILQLLLKKRPNISVRNEEGYKALEEASRFGHAGIVEVLLNHGAPMTSLKNQLDSPLIAAVESEHIEVVEHLLQARQNRMKALVEERSSAVSEKEESEKEAAETQKDDILDKTRDDTTAIQWAAIKGFKEAVKLLLKQSAPNAVNEQELLHYAAASGHLELVQFLSTLKGIDIDKEDDEKRTAFHLACWEGHEPVAQELVSLGAKIWTRDVCGDSPLDDALRCGHNEIAQNLISRLDESDSFKLGTALYSAIRGREQSAVTLLLNAGADKNYASESERMRTPLHTAAYRGRQEVVKALLMRQAAIDVRDEIGYTPLSIAVSENELEIAEMLLNAGADINLHNDSIYGPLGAESATSLGRDSLLEKSVQQGSTELVKLLLRHVRESTSISKSTYIALRAENTTALTLLLEHGADINACNAGSKFGTAIQECAYYGNLKMAKFLYSCSKPPEINKTGGRYHTSLIASVCLAEESAKHLQNPKRKHDKRREFAEKRLERHKRMVDFLLGKHADVKENGGVYGNVINASAACGSLALMSYVIGRTELPWDWVDHEGRSMAHMACTKPEGSTDKLSYLVEYGGKGLLETEDKLGRRPLHFASGSGSGGTELEKAGIDVNARDQDGWTPLHWACRNRYVETIKDLIGRDAVLSARTNNGWTPWHVALYHDNGEFEDLLKTKEYREDDPDYPNLPKASGGIQAASCDSCFQVSLLSFFLIASRALKYRNVQN</sequence>
<proteinExistence type="predicted"/>
<evidence type="ECO:0000313" key="7">
    <source>
        <dbReference type="Proteomes" id="UP000469559"/>
    </source>
</evidence>
<evidence type="ECO:0000256" key="1">
    <source>
        <dbReference type="ARBA" id="ARBA00022737"/>
    </source>
</evidence>
<feature type="region of interest" description="Disordered" evidence="5">
    <location>
        <begin position="839"/>
        <end position="863"/>
    </location>
</feature>
<comment type="caution">
    <text evidence="6">The sequence shown here is derived from an EMBL/GenBank/DDBJ whole genome shotgun (WGS) entry which is preliminary data.</text>
</comment>
<dbReference type="PROSITE" id="PS50297">
    <property type="entry name" value="ANK_REP_REGION"/>
    <property type="match status" value="4"/>
</dbReference>
<keyword evidence="2 3" id="KW-0040">ANK repeat</keyword>
<dbReference type="PROSITE" id="PS50088">
    <property type="entry name" value="ANK_REPEAT"/>
    <property type="match status" value="5"/>
</dbReference>
<evidence type="ECO:0000256" key="5">
    <source>
        <dbReference type="SAM" id="MobiDB-lite"/>
    </source>
</evidence>
<protein>
    <submittedName>
        <fullName evidence="6">Ankyrin-2</fullName>
    </submittedName>
</protein>
<dbReference type="Gene3D" id="1.25.40.20">
    <property type="entry name" value="Ankyrin repeat-containing domain"/>
    <property type="match status" value="4"/>
</dbReference>
<feature type="compositionally biased region" description="Low complexity" evidence="5">
    <location>
        <begin position="15"/>
        <end position="26"/>
    </location>
</feature>
<evidence type="ECO:0000256" key="2">
    <source>
        <dbReference type="ARBA" id="ARBA00023043"/>
    </source>
</evidence>
<dbReference type="InterPro" id="IPR036770">
    <property type="entry name" value="Ankyrin_rpt-contain_sf"/>
</dbReference>
<dbReference type="InterPro" id="IPR051165">
    <property type="entry name" value="Multifunctional_ANK_Repeat"/>
</dbReference>
<dbReference type="EMBL" id="QGMF01000776">
    <property type="protein sequence ID" value="TVY14064.1"/>
    <property type="molecule type" value="Genomic_DNA"/>
</dbReference>
<keyword evidence="1" id="KW-0677">Repeat</keyword>
<keyword evidence="4" id="KW-0175">Coiled coil</keyword>
<evidence type="ECO:0000256" key="4">
    <source>
        <dbReference type="SAM" id="Coils"/>
    </source>
</evidence>
<feature type="repeat" description="ANK" evidence="3">
    <location>
        <begin position="772"/>
        <end position="804"/>
    </location>
</feature>
<feature type="repeat" description="ANK" evidence="3">
    <location>
        <begin position="1064"/>
        <end position="1096"/>
    </location>
</feature>
<feature type="compositionally biased region" description="Basic and acidic residues" evidence="5">
    <location>
        <begin position="30"/>
        <end position="55"/>
    </location>
</feature>
<reference evidence="6 7" key="1">
    <citation type="submission" date="2018-05" db="EMBL/GenBank/DDBJ databases">
        <title>Whole genome sequencing for identification of molecular markers to develop diagnostic detection tools for the regulated plant pathogen Lachnellula willkommii.</title>
        <authorList>
            <person name="Giroux E."/>
            <person name="Bilodeau G."/>
        </authorList>
    </citation>
    <scope>NUCLEOTIDE SEQUENCE [LARGE SCALE GENOMIC DNA]</scope>
    <source>
        <strain evidence="6 7">CBS 203.66</strain>
    </source>
</reference>
<dbReference type="Pfam" id="PF12796">
    <property type="entry name" value="Ank_2"/>
    <property type="match status" value="4"/>
</dbReference>
<keyword evidence="7" id="KW-1185">Reference proteome</keyword>
<dbReference type="SUPFAM" id="SSF48403">
    <property type="entry name" value="Ankyrin repeat"/>
    <property type="match status" value="3"/>
</dbReference>
<dbReference type="PRINTS" id="PR01415">
    <property type="entry name" value="ANKYRIN"/>
</dbReference>
<dbReference type="Proteomes" id="UP000469559">
    <property type="component" value="Unassembled WGS sequence"/>
</dbReference>
<evidence type="ECO:0000256" key="3">
    <source>
        <dbReference type="PROSITE-ProRule" id="PRU00023"/>
    </source>
</evidence>
<dbReference type="OrthoDB" id="5428966at2759"/>
<feature type="repeat" description="ANK" evidence="3">
    <location>
        <begin position="1031"/>
        <end position="1063"/>
    </location>
</feature>
<gene>
    <name evidence="6" type="primary">ANK2_0</name>
    <name evidence="6" type="ORF">LARI1_G009328</name>
</gene>
<feature type="repeat" description="ANK" evidence="3">
    <location>
        <begin position="1372"/>
        <end position="1404"/>
    </location>
</feature>
<dbReference type="PANTHER" id="PTHR24123:SF33">
    <property type="entry name" value="PROTEIN HOS4"/>
    <property type="match status" value="1"/>
</dbReference>
<dbReference type="SMART" id="SM00248">
    <property type="entry name" value="ANK"/>
    <property type="match status" value="17"/>
</dbReference>
<dbReference type="Pfam" id="PF13637">
    <property type="entry name" value="Ank_4"/>
    <property type="match status" value="1"/>
</dbReference>
<feature type="repeat" description="ANK" evidence="3">
    <location>
        <begin position="932"/>
        <end position="964"/>
    </location>
</feature>
<feature type="region of interest" description="Disordered" evidence="5">
    <location>
        <begin position="1"/>
        <end position="55"/>
    </location>
</feature>
<dbReference type="InterPro" id="IPR002110">
    <property type="entry name" value="Ankyrin_rpt"/>
</dbReference>
<organism evidence="6 7">
    <name type="scientific">Lachnellula arida</name>
    <dbReference type="NCBI Taxonomy" id="1316785"/>
    <lineage>
        <taxon>Eukaryota</taxon>
        <taxon>Fungi</taxon>
        <taxon>Dikarya</taxon>
        <taxon>Ascomycota</taxon>
        <taxon>Pezizomycotina</taxon>
        <taxon>Leotiomycetes</taxon>
        <taxon>Helotiales</taxon>
        <taxon>Lachnaceae</taxon>
        <taxon>Lachnellula</taxon>
    </lineage>
</organism>
<feature type="coiled-coil region" evidence="4">
    <location>
        <begin position="1233"/>
        <end position="1260"/>
    </location>
</feature>
<name>A0A8T9B223_9HELO</name>
<dbReference type="PANTHER" id="PTHR24123">
    <property type="entry name" value="ANKYRIN REPEAT-CONTAINING"/>
    <property type="match status" value="1"/>
</dbReference>